<organism evidence="1 2">
    <name type="scientific">Halomicrobium zhouii</name>
    <dbReference type="NCBI Taxonomy" id="767519"/>
    <lineage>
        <taxon>Archaea</taxon>
        <taxon>Methanobacteriati</taxon>
        <taxon>Methanobacteriota</taxon>
        <taxon>Stenosarchaea group</taxon>
        <taxon>Halobacteria</taxon>
        <taxon>Halobacteriales</taxon>
        <taxon>Haloarculaceae</taxon>
        <taxon>Halomicrobium</taxon>
    </lineage>
</organism>
<protein>
    <submittedName>
        <fullName evidence="1">Immunity protein 49</fullName>
    </submittedName>
</protein>
<dbReference type="STRING" id="767519.SAMN05216559_1962"/>
<evidence type="ECO:0000313" key="2">
    <source>
        <dbReference type="Proteomes" id="UP000199062"/>
    </source>
</evidence>
<reference evidence="1 2" key="1">
    <citation type="submission" date="2016-10" db="EMBL/GenBank/DDBJ databases">
        <authorList>
            <person name="de Groot N.N."/>
        </authorList>
    </citation>
    <scope>NUCLEOTIDE SEQUENCE [LARGE SCALE GENOMIC DNA]</scope>
    <source>
        <strain evidence="1 2">CGMCC 1.10457</strain>
    </source>
</reference>
<evidence type="ECO:0000313" key="1">
    <source>
        <dbReference type="EMBL" id="SFR98043.1"/>
    </source>
</evidence>
<proteinExistence type="predicted"/>
<sequence>MTFTEAELREYIQDARAELDFNTGLWRDGSVAIDGVTNITRNTGKQYNRLATGAALLGVVRDARNCFGEAARIYLEQIRATRLRRDIRERILWEGEPRVFFRALNAGLLSRDESLLTEIATEAIEVDESYLDEFASDYPDSPAQYYDMKVHAALVLGDERAATFLDELRDVLDVITDKSQYWEVIPRYYQALLDESASATEAALRELHDFFAGEEPDPDDPNKYVLHDVCAYIVLARRHGLDVSIDSDRLPEVLLKEDIPHEDVELDVDFGNVQVTSDVGLFELERDDDGSPVIAGRIYHPGGREVTAEDVPEREAGQVLSDEWVDAALDEAAWRDHYADDLVADAQEAFADGSLTRKLVVVQDRTDEHLFDESLTTLPIDDIELLKGAGRR</sequence>
<dbReference type="Proteomes" id="UP000199062">
    <property type="component" value="Unassembled WGS sequence"/>
</dbReference>
<accession>A0A1I6L3I2</accession>
<dbReference type="RefSeq" id="WP_089816276.1">
    <property type="nucleotide sequence ID" value="NZ_FOZK01000002.1"/>
</dbReference>
<keyword evidence="2" id="KW-1185">Reference proteome</keyword>
<dbReference type="EMBL" id="FOZK01000002">
    <property type="protein sequence ID" value="SFR98043.1"/>
    <property type="molecule type" value="Genomic_DNA"/>
</dbReference>
<dbReference type="OrthoDB" id="378692at2157"/>
<dbReference type="AlphaFoldDB" id="A0A1I6L3I2"/>
<gene>
    <name evidence="1" type="ORF">SAMN05216559_1962</name>
</gene>
<name>A0A1I6L3I2_9EURY</name>